<accession>A0A6J8AZJ9</accession>
<dbReference type="SUPFAM" id="SSF50249">
    <property type="entry name" value="Nucleic acid-binding proteins"/>
    <property type="match status" value="1"/>
</dbReference>
<dbReference type="Pfam" id="PF00313">
    <property type="entry name" value="CSD"/>
    <property type="match status" value="1"/>
</dbReference>
<feature type="compositionally biased region" description="Basic residues" evidence="1">
    <location>
        <begin position="95"/>
        <end position="104"/>
    </location>
</feature>
<dbReference type="InterPro" id="IPR050181">
    <property type="entry name" value="Cold_shock_domain"/>
</dbReference>
<evidence type="ECO:0000256" key="1">
    <source>
        <dbReference type="SAM" id="MobiDB-lite"/>
    </source>
</evidence>
<dbReference type="InterPro" id="IPR019844">
    <property type="entry name" value="CSD_CS"/>
</dbReference>
<sequence length="178" mass="20280">MSDSEKEPETTSAPDKKIIASKVSGTVKWFNVRSGYGFINRDDTKEDVFVHQTAIVKNNPKKYLRSVGREGNEACNVTGPDGEPVQGSKYAADRRRYRGRRYYRGRGGGGGRRYPPRQRQDDEEGEGEEEEEREGEEREHRPARRRPFYRGFRGGYRGGYGDRGGYGPKKIVLLVSKI</sequence>
<dbReference type="OrthoDB" id="203339at2759"/>
<dbReference type="InterPro" id="IPR002059">
    <property type="entry name" value="CSP_DNA-bd"/>
</dbReference>
<evidence type="ECO:0000313" key="4">
    <source>
        <dbReference type="Proteomes" id="UP000507470"/>
    </source>
</evidence>
<reference evidence="3 4" key="1">
    <citation type="submission" date="2020-06" db="EMBL/GenBank/DDBJ databases">
        <authorList>
            <person name="Li R."/>
            <person name="Bekaert M."/>
        </authorList>
    </citation>
    <scope>NUCLEOTIDE SEQUENCE [LARGE SCALE GENOMIC DNA]</scope>
    <source>
        <strain evidence="4">wild</strain>
    </source>
</reference>
<dbReference type="PANTHER" id="PTHR11544">
    <property type="entry name" value="COLD SHOCK DOMAIN CONTAINING PROTEINS"/>
    <property type="match status" value="1"/>
</dbReference>
<dbReference type="Gene3D" id="2.40.50.140">
    <property type="entry name" value="Nucleic acid-binding proteins"/>
    <property type="match status" value="1"/>
</dbReference>
<dbReference type="GO" id="GO:0003676">
    <property type="term" value="F:nucleic acid binding"/>
    <property type="evidence" value="ECO:0007669"/>
    <property type="project" value="InterPro"/>
</dbReference>
<dbReference type="InterPro" id="IPR011129">
    <property type="entry name" value="CSD"/>
</dbReference>
<feature type="region of interest" description="Disordered" evidence="1">
    <location>
        <begin position="71"/>
        <end position="168"/>
    </location>
</feature>
<dbReference type="Proteomes" id="UP000507470">
    <property type="component" value="Unassembled WGS sequence"/>
</dbReference>
<feature type="compositionally biased region" description="Gly residues" evidence="1">
    <location>
        <begin position="152"/>
        <end position="167"/>
    </location>
</feature>
<dbReference type="SMART" id="SM00357">
    <property type="entry name" value="CSP"/>
    <property type="match status" value="1"/>
</dbReference>
<dbReference type="PROSITE" id="PS00352">
    <property type="entry name" value="CSD_1"/>
    <property type="match status" value="1"/>
</dbReference>
<dbReference type="CDD" id="cd04458">
    <property type="entry name" value="CSP_CDS"/>
    <property type="match status" value="1"/>
</dbReference>
<evidence type="ECO:0000259" key="2">
    <source>
        <dbReference type="PROSITE" id="PS51857"/>
    </source>
</evidence>
<gene>
    <name evidence="3" type="ORF">MCOR_13350</name>
</gene>
<feature type="compositionally biased region" description="Acidic residues" evidence="1">
    <location>
        <begin position="121"/>
        <end position="134"/>
    </location>
</feature>
<dbReference type="AlphaFoldDB" id="A0A6J8AZJ9"/>
<keyword evidence="4" id="KW-1185">Reference proteome</keyword>
<dbReference type="EMBL" id="CACVKT020002232">
    <property type="protein sequence ID" value="CAC5376854.1"/>
    <property type="molecule type" value="Genomic_DNA"/>
</dbReference>
<name>A0A6J8AZJ9_MYTCO</name>
<dbReference type="InterPro" id="IPR012340">
    <property type="entry name" value="NA-bd_OB-fold"/>
</dbReference>
<feature type="domain" description="CSD" evidence="2">
    <location>
        <begin position="22"/>
        <end position="79"/>
    </location>
</feature>
<dbReference type="PRINTS" id="PR00050">
    <property type="entry name" value="COLDSHOCK"/>
</dbReference>
<proteinExistence type="predicted"/>
<dbReference type="PROSITE" id="PS51857">
    <property type="entry name" value="CSD_2"/>
    <property type="match status" value="1"/>
</dbReference>
<evidence type="ECO:0000313" key="3">
    <source>
        <dbReference type="EMBL" id="CAC5376854.1"/>
    </source>
</evidence>
<protein>
    <submittedName>
        <fullName evidence="3">YBX1</fullName>
    </submittedName>
</protein>
<organism evidence="3 4">
    <name type="scientific">Mytilus coruscus</name>
    <name type="common">Sea mussel</name>
    <dbReference type="NCBI Taxonomy" id="42192"/>
    <lineage>
        <taxon>Eukaryota</taxon>
        <taxon>Metazoa</taxon>
        <taxon>Spiralia</taxon>
        <taxon>Lophotrochozoa</taxon>
        <taxon>Mollusca</taxon>
        <taxon>Bivalvia</taxon>
        <taxon>Autobranchia</taxon>
        <taxon>Pteriomorphia</taxon>
        <taxon>Mytilida</taxon>
        <taxon>Mytiloidea</taxon>
        <taxon>Mytilidae</taxon>
        <taxon>Mytilinae</taxon>
        <taxon>Mytilus</taxon>
    </lineage>
</organism>